<dbReference type="AlphaFoldDB" id="A0A3N4JWY0"/>
<dbReference type="EMBL" id="ML120366">
    <property type="protein sequence ID" value="RPB02717.1"/>
    <property type="molecule type" value="Genomic_DNA"/>
</dbReference>
<dbReference type="Proteomes" id="UP000276215">
    <property type="component" value="Unassembled WGS sequence"/>
</dbReference>
<protein>
    <submittedName>
        <fullName evidence="1">Uncharacterized protein</fullName>
    </submittedName>
</protein>
<accession>A0A3N4JWY0</accession>
<reference evidence="1 2" key="1">
    <citation type="journal article" date="2018" name="Nat. Ecol. Evol.">
        <title>Pezizomycetes genomes reveal the molecular basis of ectomycorrhizal truffle lifestyle.</title>
        <authorList>
            <person name="Murat C."/>
            <person name="Payen T."/>
            <person name="Noel B."/>
            <person name="Kuo A."/>
            <person name="Morin E."/>
            <person name="Chen J."/>
            <person name="Kohler A."/>
            <person name="Krizsan K."/>
            <person name="Balestrini R."/>
            <person name="Da Silva C."/>
            <person name="Montanini B."/>
            <person name="Hainaut M."/>
            <person name="Levati E."/>
            <person name="Barry K.W."/>
            <person name="Belfiori B."/>
            <person name="Cichocki N."/>
            <person name="Clum A."/>
            <person name="Dockter R.B."/>
            <person name="Fauchery L."/>
            <person name="Guy J."/>
            <person name="Iotti M."/>
            <person name="Le Tacon F."/>
            <person name="Lindquist E.A."/>
            <person name="Lipzen A."/>
            <person name="Malagnac F."/>
            <person name="Mello A."/>
            <person name="Molinier V."/>
            <person name="Miyauchi S."/>
            <person name="Poulain J."/>
            <person name="Riccioni C."/>
            <person name="Rubini A."/>
            <person name="Sitrit Y."/>
            <person name="Splivallo R."/>
            <person name="Traeger S."/>
            <person name="Wang M."/>
            <person name="Zifcakova L."/>
            <person name="Wipf D."/>
            <person name="Zambonelli A."/>
            <person name="Paolocci F."/>
            <person name="Nowrousian M."/>
            <person name="Ottonello S."/>
            <person name="Baldrian P."/>
            <person name="Spatafora J.W."/>
            <person name="Henrissat B."/>
            <person name="Nagy L.G."/>
            <person name="Aury J.M."/>
            <person name="Wincker P."/>
            <person name="Grigoriev I.V."/>
            <person name="Bonfante P."/>
            <person name="Martin F.M."/>
        </authorList>
    </citation>
    <scope>NUCLEOTIDE SEQUENCE [LARGE SCALE GENOMIC DNA]</scope>
    <source>
        <strain evidence="1 2">120613-1</strain>
    </source>
</reference>
<sequence>MHPRPETVKKPNQCSFAFAISKRIWELSIQGEHDEPFPQQHLNISIMTNVWIGCGGKKNSRPEVITTSLDPEYLHNASLSVHSLTQKAGAAPP</sequence>
<name>A0A3N4JWY0_9PEZI</name>
<evidence type="ECO:0000313" key="2">
    <source>
        <dbReference type="Proteomes" id="UP000276215"/>
    </source>
</evidence>
<gene>
    <name evidence="1" type="ORF">L873DRAFT_1801705</name>
</gene>
<keyword evidence="2" id="KW-1185">Reference proteome</keyword>
<proteinExistence type="predicted"/>
<evidence type="ECO:0000313" key="1">
    <source>
        <dbReference type="EMBL" id="RPB02717.1"/>
    </source>
</evidence>
<organism evidence="1 2">
    <name type="scientific">Choiromyces venosus 120613-1</name>
    <dbReference type="NCBI Taxonomy" id="1336337"/>
    <lineage>
        <taxon>Eukaryota</taxon>
        <taxon>Fungi</taxon>
        <taxon>Dikarya</taxon>
        <taxon>Ascomycota</taxon>
        <taxon>Pezizomycotina</taxon>
        <taxon>Pezizomycetes</taxon>
        <taxon>Pezizales</taxon>
        <taxon>Tuberaceae</taxon>
        <taxon>Choiromyces</taxon>
    </lineage>
</organism>